<dbReference type="HOGENOM" id="CLU_017584_5_1_0"/>
<evidence type="ECO:0000256" key="2">
    <source>
        <dbReference type="ARBA" id="ARBA00023125"/>
    </source>
</evidence>
<dbReference type="SMART" id="SM00895">
    <property type="entry name" value="FCD"/>
    <property type="match status" value="1"/>
</dbReference>
<dbReference type="InterPro" id="IPR036390">
    <property type="entry name" value="WH_DNA-bd_sf"/>
</dbReference>
<dbReference type="PANTHER" id="PTHR43537">
    <property type="entry name" value="TRANSCRIPTIONAL REGULATOR, GNTR FAMILY"/>
    <property type="match status" value="1"/>
</dbReference>
<proteinExistence type="predicted"/>
<dbReference type="Pfam" id="PF00392">
    <property type="entry name" value="GntR"/>
    <property type="match status" value="1"/>
</dbReference>
<protein>
    <submittedName>
        <fullName evidence="5">Transcriptional regulator, GntR family protein</fullName>
    </submittedName>
</protein>
<dbReference type="Pfam" id="PF07729">
    <property type="entry name" value="FCD"/>
    <property type="match status" value="1"/>
</dbReference>
<keyword evidence="1" id="KW-0805">Transcription regulation</keyword>
<name>A3ZY53_9BACT</name>
<evidence type="ECO:0000259" key="4">
    <source>
        <dbReference type="PROSITE" id="PS50949"/>
    </source>
</evidence>
<evidence type="ECO:0000256" key="3">
    <source>
        <dbReference type="ARBA" id="ARBA00023163"/>
    </source>
</evidence>
<sequence length="235" mass="26100">MEMSTIREKPIARTSLTESVYESLLSAIISGTLPSGSILTTVTLSAQLGVSRTPIQEALNRLAADGLVECETGRRAKVARFNRDDVIEIYRLRQLLEGEASARAAVRIAAAETMEFRQRLVDLHSAAEGEDRDAWCAQALECDLWFHRRLAELAGSQRLASDIQRYRLLIRSFCRLVGSVDNLQQAIREHLIVVDALETNSPEAARVAMVDHIASRLDAVLDELFPAETQSKPDQ</sequence>
<organism evidence="5 6">
    <name type="scientific">Blastopirellula marina DSM 3645</name>
    <dbReference type="NCBI Taxonomy" id="314230"/>
    <lineage>
        <taxon>Bacteria</taxon>
        <taxon>Pseudomonadati</taxon>
        <taxon>Planctomycetota</taxon>
        <taxon>Planctomycetia</taxon>
        <taxon>Pirellulales</taxon>
        <taxon>Pirellulaceae</taxon>
        <taxon>Blastopirellula</taxon>
    </lineage>
</organism>
<dbReference type="Proteomes" id="UP000004358">
    <property type="component" value="Unassembled WGS sequence"/>
</dbReference>
<dbReference type="PROSITE" id="PS50949">
    <property type="entry name" value="HTH_GNTR"/>
    <property type="match status" value="1"/>
</dbReference>
<evidence type="ECO:0000313" key="5">
    <source>
        <dbReference type="EMBL" id="EAQ78524.1"/>
    </source>
</evidence>
<comment type="caution">
    <text evidence="5">The sequence shown here is derived from an EMBL/GenBank/DDBJ whole genome shotgun (WGS) entry which is preliminary data.</text>
</comment>
<accession>A3ZY53</accession>
<reference evidence="5 6" key="1">
    <citation type="submission" date="2006-02" db="EMBL/GenBank/DDBJ databases">
        <authorList>
            <person name="Amann R."/>
            <person name="Ferriera S."/>
            <person name="Johnson J."/>
            <person name="Kravitz S."/>
            <person name="Halpern A."/>
            <person name="Remington K."/>
            <person name="Beeson K."/>
            <person name="Tran B."/>
            <person name="Rogers Y.-H."/>
            <person name="Friedman R."/>
            <person name="Venter J.C."/>
        </authorList>
    </citation>
    <scope>NUCLEOTIDE SEQUENCE [LARGE SCALE GENOMIC DNA]</scope>
    <source>
        <strain evidence="5 6">DSM 3645</strain>
    </source>
</reference>
<dbReference type="InterPro" id="IPR011711">
    <property type="entry name" value="GntR_C"/>
</dbReference>
<dbReference type="GO" id="GO:0003677">
    <property type="term" value="F:DNA binding"/>
    <property type="evidence" value="ECO:0007669"/>
    <property type="project" value="UniProtKB-KW"/>
</dbReference>
<evidence type="ECO:0000256" key="1">
    <source>
        <dbReference type="ARBA" id="ARBA00023015"/>
    </source>
</evidence>
<keyword evidence="2" id="KW-0238">DNA-binding</keyword>
<dbReference type="eggNOG" id="COG1802">
    <property type="taxonomic scope" value="Bacteria"/>
</dbReference>
<dbReference type="AlphaFoldDB" id="A3ZY53"/>
<dbReference type="SUPFAM" id="SSF48008">
    <property type="entry name" value="GntR ligand-binding domain-like"/>
    <property type="match status" value="1"/>
</dbReference>
<dbReference type="GO" id="GO:0003700">
    <property type="term" value="F:DNA-binding transcription factor activity"/>
    <property type="evidence" value="ECO:0007669"/>
    <property type="project" value="InterPro"/>
</dbReference>
<dbReference type="InterPro" id="IPR008920">
    <property type="entry name" value="TF_FadR/GntR_C"/>
</dbReference>
<dbReference type="PRINTS" id="PR00035">
    <property type="entry name" value="HTHGNTR"/>
</dbReference>
<feature type="domain" description="HTH gntR-type" evidence="4">
    <location>
        <begin position="14"/>
        <end position="81"/>
    </location>
</feature>
<dbReference type="EMBL" id="AANZ01000020">
    <property type="protein sequence ID" value="EAQ78524.1"/>
    <property type="molecule type" value="Genomic_DNA"/>
</dbReference>
<dbReference type="SMART" id="SM00345">
    <property type="entry name" value="HTH_GNTR"/>
    <property type="match status" value="1"/>
</dbReference>
<dbReference type="InterPro" id="IPR000524">
    <property type="entry name" value="Tscrpt_reg_HTH_GntR"/>
</dbReference>
<gene>
    <name evidence="5" type="ORF">DSM3645_26614</name>
</gene>
<dbReference type="OrthoDB" id="284307at2"/>
<keyword evidence="3" id="KW-0804">Transcription</keyword>
<dbReference type="RefSeq" id="WP_002653217.1">
    <property type="nucleotide sequence ID" value="NZ_CH672376.1"/>
</dbReference>
<evidence type="ECO:0000313" key="6">
    <source>
        <dbReference type="Proteomes" id="UP000004358"/>
    </source>
</evidence>
<dbReference type="Gene3D" id="1.20.120.530">
    <property type="entry name" value="GntR ligand-binding domain-like"/>
    <property type="match status" value="1"/>
</dbReference>
<dbReference type="STRING" id="314230.DSM3645_26614"/>
<dbReference type="PANTHER" id="PTHR43537:SF5">
    <property type="entry name" value="UXU OPERON TRANSCRIPTIONAL REGULATOR"/>
    <property type="match status" value="1"/>
</dbReference>
<dbReference type="CDD" id="cd07377">
    <property type="entry name" value="WHTH_GntR"/>
    <property type="match status" value="1"/>
</dbReference>
<dbReference type="InterPro" id="IPR036388">
    <property type="entry name" value="WH-like_DNA-bd_sf"/>
</dbReference>
<dbReference type="SUPFAM" id="SSF46785">
    <property type="entry name" value="Winged helix' DNA-binding domain"/>
    <property type="match status" value="1"/>
</dbReference>
<dbReference type="Gene3D" id="1.10.10.10">
    <property type="entry name" value="Winged helix-like DNA-binding domain superfamily/Winged helix DNA-binding domain"/>
    <property type="match status" value="1"/>
</dbReference>